<feature type="signal peptide" evidence="1">
    <location>
        <begin position="1"/>
        <end position="19"/>
    </location>
</feature>
<dbReference type="PROSITE" id="PS51257">
    <property type="entry name" value="PROKAR_LIPOPROTEIN"/>
    <property type="match status" value="1"/>
</dbReference>
<organism evidence="3 4">
    <name type="scientific">Segatella cerevisiae</name>
    <dbReference type="NCBI Taxonomy" id="2053716"/>
    <lineage>
        <taxon>Bacteria</taxon>
        <taxon>Pseudomonadati</taxon>
        <taxon>Bacteroidota</taxon>
        <taxon>Bacteroidia</taxon>
        <taxon>Bacteroidales</taxon>
        <taxon>Prevotellaceae</taxon>
        <taxon>Segatella</taxon>
    </lineage>
</organism>
<evidence type="ECO:0000313" key="3">
    <source>
        <dbReference type="EMBL" id="MCO6024370.1"/>
    </source>
</evidence>
<dbReference type="Proteomes" id="UP001204015">
    <property type="component" value="Unassembled WGS sequence"/>
</dbReference>
<comment type="caution">
    <text evidence="3">The sequence shown here is derived from an EMBL/GenBank/DDBJ whole genome shotgun (WGS) entry which is preliminary data.</text>
</comment>
<gene>
    <name evidence="3" type="ORF">NG821_00670</name>
</gene>
<feature type="domain" description="Putative auto-transporter adhesin head GIN" evidence="2">
    <location>
        <begin position="48"/>
        <end position="238"/>
    </location>
</feature>
<reference evidence="3 4" key="1">
    <citation type="submission" date="2022-06" db="EMBL/GenBank/DDBJ databases">
        <title>A taxonomic note on the genus Prevotella: Description of four novel genera and emended description of the genera Hallella and Xylanibacter.</title>
        <authorList>
            <person name="Hitch T.C.A."/>
        </authorList>
    </citation>
    <scope>NUCLEOTIDE SEQUENCE [LARGE SCALE GENOMIC DNA]</scope>
    <source>
        <strain evidence="3 4">DSM 100619</strain>
    </source>
</reference>
<dbReference type="Pfam" id="PF10988">
    <property type="entry name" value="DUF2807"/>
    <property type="match status" value="1"/>
</dbReference>
<feature type="chain" id="PRO_5046270243" evidence="1">
    <location>
        <begin position="20"/>
        <end position="255"/>
    </location>
</feature>
<dbReference type="RefSeq" id="WP_252759724.1">
    <property type="nucleotide sequence ID" value="NZ_JAMXLY010000001.1"/>
</dbReference>
<protein>
    <submittedName>
        <fullName evidence="3">DUF2807 domain-containing protein</fullName>
    </submittedName>
</protein>
<accession>A0ABT1BUB4</accession>
<dbReference type="InterPro" id="IPR021255">
    <property type="entry name" value="DUF2807"/>
</dbReference>
<name>A0ABT1BUB4_9BACT</name>
<sequence length="255" mass="26922">MMNIKFLLLLIPLALAVTACQGTRTSTSDDNGTASDDEQITKSLNLGDFNRISIQGTADVVYTTGQTPAVKVSGIKKSVDFVKLNVSNGTLVISERKHEVSFFNLRKSKRVVVYVTSPQLNGVDIDGTGDFTARNGIQAKSFHVSINGTGDADFKEVKLQGDANVEISGTGDVEATKLSANRLKVETAGTGDVTLRQIVAASISAETSGTGDILLDIQKGGDVNLLSSGMGSITVKGNYKNLKKDRSGLGSIHVK</sequence>
<evidence type="ECO:0000256" key="1">
    <source>
        <dbReference type="SAM" id="SignalP"/>
    </source>
</evidence>
<evidence type="ECO:0000313" key="4">
    <source>
        <dbReference type="Proteomes" id="UP001204015"/>
    </source>
</evidence>
<keyword evidence="1" id="KW-0732">Signal</keyword>
<dbReference type="EMBL" id="JAMXLY010000001">
    <property type="protein sequence ID" value="MCO6024370.1"/>
    <property type="molecule type" value="Genomic_DNA"/>
</dbReference>
<proteinExistence type="predicted"/>
<keyword evidence="4" id="KW-1185">Reference proteome</keyword>
<dbReference type="Gene3D" id="2.160.20.120">
    <property type="match status" value="1"/>
</dbReference>
<evidence type="ECO:0000259" key="2">
    <source>
        <dbReference type="Pfam" id="PF10988"/>
    </source>
</evidence>